<evidence type="ECO:0000313" key="5">
    <source>
        <dbReference type="Proteomes" id="UP000179145"/>
    </source>
</evidence>
<feature type="domain" description="Polysaccharide export protein N-terminal" evidence="2">
    <location>
        <begin position="68"/>
        <end position="174"/>
    </location>
</feature>
<proteinExistence type="predicted"/>
<dbReference type="eggNOG" id="COG1596">
    <property type="taxonomic scope" value="Bacteria"/>
</dbReference>
<sequence length="389" mass="41398">MALAGATFLSGCSAMPDSGPTESNVLHSEKHNQFNYRILPIDTKIVSILSQEHPPLISDIDTSGNIPATNDRIGAGDTLAITIFELGSGLFSSASGALSGGAAGASGGATSAPGPSTGVTNVNLPNTQVEEDGTILVPYVGRLRAAGLTPQILANAIQEHLRGKSQNPQVMVRIATDIGNTVIVSGEVKRPGRELLTTAQERLSDLIAIGGGATYPPEDTHVELLRANRSGGTDLATLQSHPEQDIRAKPGDRIHVIYQPRTYTLFGAGQHVTETPFKSPDLTLAEALARAGGPADQRADPNAVFLFRFEDVPAARTMGLTTPQLGTGVPVVYKLDMMDPNSYFLAQRIPMKNKDVLFIANAKVNRFYKFNQLVSTIIQPFMTAAWFAK</sequence>
<protein>
    <submittedName>
        <fullName evidence="4">Capsule biosynthesis protein</fullName>
    </submittedName>
</protein>
<feature type="domain" description="Soluble ligand binding" evidence="3">
    <location>
        <begin position="281"/>
        <end position="309"/>
    </location>
</feature>
<feature type="domain" description="Soluble ligand binding" evidence="3">
    <location>
        <begin position="182"/>
        <end position="233"/>
    </location>
</feature>
<evidence type="ECO:0000256" key="1">
    <source>
        <dbReference type="ARBA" id="ARBA00022729"/>
    </source>
</evidence>
<keyword evidence="1" id="KW-0732">Signal</keyword>
<evidence type="ECO:0000313" key="4">
    <source>
        <dbReference type="EMBL" id="AOX18117.1"/>
    </source>
</evidence>
<dbReference type="Proteomes" id="UP000179145">
    <property type="component" value="Chromosome"/>
</dbReference>
<dbReference type="GO" id="GO:0015159">
    <property type="term" value="F:polysaccharide transmembrane transporter activity"/>
    <property type="evidence" value="ECO:0007669"/>
    <property type="project" value="InterPro"/>
</dbReference>
<dbReference type="InterPro" id="IPR049712">
    <property type="entry name" value="Poly_export"/>
</dbReference>
<name>A0A1D8UX87_9PROT</name>
<dbReference type="STRING" id="153496.A0U89_04200"/>
<keyword evidence="5" id="KW-1185">Reference proteome</keyword>
<evidence type="ECO:0000259" key="3">
    <source>
        <dbReference type="Pfam" id="PF10531"/>
    </source>
</evidence>
<dbReference type="KEGG" id="kba:A0U89_04200"/>
<evidence type="ECO:0000259" key="2">
    <source>
        <dbReference type="Pfam" id="PF02563"/>
    </source>
</evidence>
<organism evidence="4 5">
    <name type="scientific">Kozakia baliensis</name>
    <dbReference type="NCBI Taxonomy" id="153496"/>
    <lineage>
        <taxon>Bacteria</taxon>
        <taxon>Pseudomonadati</taxon>
        <taxon>Pseudomonadota</taxon>
        <taxon>Alphaproteobacteria</taxon>
        <taxon>Acetobacterales</taxon>
        <taxon>Acetobacteraceae</taxon>
        <taxon>Kozakia</taxon>
    </lineage>
</organism>
<dbReference type="Pfam" id="PF10531">
    <property type="entry name" value="SLBB"/>
    <property type="match status" value="2"/>
</dbReference>
<dbReference type="InterPro" id="IPR019554">
    <property type="entry name" value="Soluble_ligand-bd"/>
</dbReference>
<accession>A0A1D8UX87</accession>
<dbReference type="InterPro" id="IPR003715">
    <property type="entry name" value="Poly_export_N"/>
</dbReference>
<gene>
    <name evidence="4" type="ORF">A0U89_04200</name>
</gene>
<dbReference type="Gene3D" id="3.30.1950.10">
    <property type="entry name" value="wza like domain"/>
    <property type="match status" value="1"/>
</dbReference>
<dbReference type="PANTHER" id="PTHR33619:SF3">
    <property type="entry name" value="POLYSACCHARIDE EXPORT PROTEIN GFCE-RELATED"/>
    <property type="match status" value="1"/>
</dbReference>
<dbReference type="AlphaFoldDB" id="A0A1D8UX87"/>
<reference evidence="4 5" key="1">
    <citation type="journal article" date="2016" name="Microb. Cell Fact.">
        <title>Dissection of exopolysaccharide biosynthesis in Kozakia baliensis.</title>
        <authorList>
            <person name="Brandt J.U."/>
            <person name="Jakob F."/>
            <person name="Behr J."/>
            <person name="Geissler A.J."/>
            <person name="Vogel R.F."/>
        </authorList>
    </citation>
    <scope>NUCLEOTIDE SEQUENCE [LARGE SCALE GENOMIC DNA]</scope>
    <source>
        <strain evidence="4 5">DSM 14400</strain>
    </source>
</reference>
<dbReference type="Gene3D" id="3.10.560.10">
    <property type="entry name" value="Outer membrane lipoprotein wza domain like"/>
    <property type="match status" value="2"/>
</dbReference>
<dbReference type="EMBL" id="CP014674">
    <property type="protein sequence ID" value="AOX18117.1"/>
    <property type="molecule type" value="Genomic_DNA"/>
</dbReference>
<dbReference type="Pfam" id="PF02563">
    <property type="entry name" value="Poly_export"/>
    <property type="match status" value="1"/>
</dbReference>
<dbReference type="PANTHER" id="PTHR33619">
    <property type="entry name" value="POLYSACCHARIDE EXPORT PROTEIN GFCE-RELATED"/>
    <property type="match status" value="1"/>
</dbReference>